<dbReference type="eggNOG" id="COG3203">
    <property type="taxonomic scope" value="Bacteria"/>
</dbReference>
<dbReference type="EMBL" id="AMXE01000072">
    <property type="protein sequence ID" value="ENO85571.1"/>
    <property type="molecule type" value="Genomic_DNA"/>
</dbReference>
<comment type="caution">
    <text evidence="2">The sequence shown here is derived from an EMBL/GenBank/DDBJ whole genome shotgun (WGS) entry which is preliminary data.</text>
</comment>
<name>N6XUZ6_THAL4</name>
<evidence type="ECO:0000256" key="1">
    <source>
        <dbReference type="SAM" id="MobiDB-lite"/>
    </source>
</evidence>
<organism evidence="2 3">
    <name type="scientific">Thauera linaloolentis (strain DSM 12138 / JCM 21573 / CCUG 41526 / CIP 105981 / IAM 15112 / NBRC 102519 / 47Lol)</name>
    <dbReference type="NCBI Taxonomy" id="1123367"/>
    <lineage>
        <taxon>Bacteria</taxon>
        <taxon>Pseudomonadati</taxon>
        <taxon>Pseudomonadota</taxon>
        <taxon>Betaproteobacteria</taxon>
        <taxon>Rhodocyclales</taxon>
        <taxon>Zoogloeaceae</taxon>
        <taxon>Thauera</taxon>
    </lineage>
</organism>
<sequence length="567" mass="61862">MGSSCPNNQKEEHLMHKKNRARRGTGSRVAGIAGGAALTLLLSPASAFEIQSGNPDISMRWDNTVKYNAGWRMEGRNSTLADNWVSQATNYGWDRGDMVTSRIDLLSEFDFVYKEKHGFRVSATAWSDFAYDSSVKGNPAYQAAGLGTAYPGNRYTNKIERWYKRSGEILDAFVFTQFDIGSVPVNLRAGRHNVYWGESLFTFGNSIAYGQGPLDLRKATSTPGTEAKELFLPQTQVSMGARLNDKVSIAANYYFEWDPHRLPEGGTYLGGSDLSFLGGTHARGYPVVGDLSHGPYKRPNDRGSWGLMATVKSDWLGGDLGFYYRRFDDRYPTMINGGNFSYLQNAYAEDVRLYGVSFSRLVGSVAVGGELSRRENTALATKGSADSLAIGDSWHGVLNAIAYFGSSAVYDSASLTMELSYSRLDEVKRNSRAAFNHKSYGCTGGIKAGCATDDAWGLNIAFSPTWFQVVPGVDLSMPINYSRGLKGNSPTPLGATEGSGAWSVGLSADVQAKYIFTLSYNDYYGPYTKAPNADVMPGAAPTVWQGTNGSGLTSDRGWLSFTFKTTF</sequence>
<evidence type="ECO:0000313" key="3">
    <source>
        <dbReference type="Proteomes" id="UP000013232"/>
    </source>
</evidence>
<feature type="region of interest" description="Disordered" evidence="1">
    <location>
        <begin position="1"/>
        <end position="26"/>
    </location>
</feature>
<dbReference type="Proteomes" id="UP000013232">
    <property type="component" value="Unassembled WGS sequence"/>
</dbReference>
<evidence type="ECO:0000313" key="2">
    <source>
        <dbReference type="EMBL" id="ENO85571.1"/>
    </source>
</evidence>
<proteinExistence type="predicted"/>
<reference evidence="2 3" key="1">
    <citation type="submission" date="2012-09" db="EMBL/GenBank/DDBJ databases">
        <title>Draft Genome Sequences of 6 Strains from Genus Thauera.</title>
        <authorList>
            <person name="Liu B."/>
            <person name="Shapleigh J.P."/>
            <person name="Frostegard A.H."/>
        </authorList>
    </citation>
    <scope>NUCLEOTIDE SEQUENCE [LARGE SCALE GENOMIC DNA]</scope>
    <source>
        <strain evidence="3">47Lol / DSM 12138</strain>
    </source>
</reference>
<dbReference type="Pfam" id="PF06980">
    <property type="entry name" value="DUF1302"/>
    <property type="match status" value="1"/>
</dbReference>
<dbReference type="AlphaFoldDB" id="N6XUZ6"/>
<dbReference type="InterPro" id="IPR010727">
    <property type="entry name" value="DUF1302"/>
</dbReference>
<accession>N6XUZ6</accession>
<feature type="compositionally biased region" description="Basic residues" evidence="1">
    <location>
        <begin position="15"/>
        <end position="25"/>
    </location>
</feature>
<protein>
    <recommendedName>
        <fullName evidence="4">DUF1302 domain-containing protein</fullName>
    </recommendedName>
</protein>
<gene>
    <name evidence="2" type="ORF">C666_15105</name>
</gene>
<keyword evidence="3" id="KW-1185">Reference proteome</keyword>
<evidence type="ECO:0008006" key="4">
    <source>
        <dbReference type="Google" id="ProtNLM"/>
    </source>
</evidence>
<dbReference type="STRING" id="1123367.GCA_000621305_02703"/>